<dbReference type="GO" id="GO:0044774">
    <property type="term" value="P:mitotic DNA integrity checkpoint signaling"/>
    <property type="evidence" value="ECO:0007669"/>
    <property type="project" value="TreeGrafter"/>
</dbReference>
<dbReference type="Proteomes" id="UP000597762">
    <property type="component" value="Unassembled WGS sequence"/>
</dbReference>
<dbReference type="GO" id="GO:0003690">
    <property type="term" value="F:double-stranded DNA binding"/>
    <property type="evidence" value="ECO:0007669"/>
    <property type="project" value="TreeGrafter"/>
</dbReference>
<dbReference type="Pfam" id="PF01359">
    <property type="entry name" value="Transposase_1"/>
    <property type="match status" value="1"/>
</dbReference>
<dbReference type="GO" id="GO:0035861">
    <property type="term" value="C:site of double-strand break"/>
    <property type="evidence" value="ECO:0007669"/>
    <property type="project" value="TreeGrafter"/>
</dbReference>
<feature type="domain" description="Mos1 transposase HTH" evidence="1">
    <location>
        <begin position="3"/>
        <end position="52"/>
    </location>
</feature>
<dbReference type="InterPro" id="IPR001888">
    <property type="entry name" value="Transposase_1"/>
</dbReference>
<accession>A0A812BKV0</accession>
<dbReference type="EC" id="2.1.1.357" evidence="2"/>
<sequence>MDKIQIRTIFLFQFKLGRKAAETARDINDAFGPRSTNERVAQRWFKKFRNGDESLEDEDGRGRPTAVDNEHLKALIEADPRKTTREVAVELEVDHSTVVRHLKQIGKSKKLDKWVLHELNDNQKNRRFEVSSTLLLRNKNDPFLERIVTYDEKWILYDNRRRSAQWLDAGEAPQHFPKPKLHQKKVMVTVWWSAAGLIHHSFLNPGETITAEKYCRQIDEMHQKLQQAERIGLRDSASSAIFIGPLAHRLSLFQASRQLPAGKMLQKPR</sequence>
<protein>
    <submittedName>
        <fullName evidence="2">SETMAR</fullName>
        <ecNumber evidence="2">2.1.1.357</ecNumber>
    </submittedName>
</protein>
<dbReference type="GO" id="GO:0003697">
    <property type="term" value="F:single-stranded DNA binding"/>
    <property type="evidence" value="ECO:0007669"/>
    <property type="project" value="TreeGrafter"/>
</dbReference>
<dbReference type="EMBL" id="CAHIKZ030000706">
    <property type="protein sequence ID" value="CAE1234687.1"/>
    <property type="molecule type" value="Genomic_DNA"/>
</dbReference>
<keyword evidence="2" id="KW-0808">Transferase</keyword>
<dbReference type="PANTHER" id="PTHR46060">
    <property type="entry name" value="MARINER MOS1 TRANSPOSASE-LIKE PROTEIN"/>
    <property type="match status" value="1"/>
</dbReference>
<dbReference type="GO" id="GO:0005634">
    <property type="term" value="C:nucleus"/>
    <property type="evidence" value="ECO:0007669"/>
    <property type="project" value="TreeGrafter"/>
</dbReference>
<dbReference type="AlphaFoldDB" id="A0A812BKV0"/>
<dbReference type="GO" id="GO:0044547">
    <property type="term" value="F:DNA topoisomerase binding"/>
    <property type="evidence" value="ECO:0007669"/>
    <property type="project" value="TreeGrafter"/>
</dbReference>
<dbReference type="PANTHER" id="PTHR46060:SF2">
    <property type="entry name" value="HISTONE-LYSINE N-METHYLTRANSFERASE SETMAR"/>
    <property type="match status" value="1"/>
</dbReference>
<dbReference type="GO" id="GO:0015074">
    <property type="term" value="P:DNA integration"/>
    <property type="evidence" value="ECO:0007669"/>
    <property type="project" value="TreeGrafter"/>
</dbReference>
<dbReference type="GO" id="GO:0000793">
    <property type="term" value="C:condensed chromosome"/>
    <property type="evidence" value="ECO:0007669"/>
    <property type="project" value="TreeGrafter"/>
</dbReference>
<name>A0A812BKV0_ACAPH</name>
<dbReference type="GO" id="GO:0000729">
    <property type="term" value="P:DNA double-strand break processing"/>
    <property type="evidence" value="ECO:0007669"/>
    <property type="project" value="TreeGrafter"/>
</dbReference>
<dbReference type="GO" id="GO:0000014">
    <property type="term" value="F:single-stranded DNA endodeoxyribonuclease activity"/>
    <property type="evidence" value="ECO:0007669"/>
    <property type="project" value="TreeGrafter"/>
</dbReference>
<proteinExistence type="predicted"/>
<dbReference type="GO" id="GO:0032259">
    <property type="term" value="P:methylation"/>
    <property type="evidence" value="ECO:0007669"/>
    <property type="project" value="UniProtKB-KW"/>
</dbReference>
<dbReference type="InterPro" id="IPR036397">
    <property type="entry name" value="RNaseH_sf"/>
</dbReference>
<dbReference type="OrthoDB" id="10018757at2759"/>
<keyword evidence="2" id="KW-0489">Methyltransferase</keyword>
<reference evidence="2" key="1">
    <citation type="submission" date="2021-01" db="EMBL/GenBank/DDBJ databases">
        <authorList>
            <person name="Li R."/>
            <person name="Bekaert M."/>
        </authorList>
    </citation>
    <scope>NUCLEOTIDE SEQUENCE</scope>
    <source>
        <strain evidence="2">Farmed</strain>
    </source>
</reference>
<evidence type="ECO:0000313" key="3">
    <source>
        <dbReference type="Proteomes" id="UP000597762"/>
    </source>
</evidence>
<gene>
    <name evidence="2" type="ORF">SPHA_19481</name>
</gene>
<dbReference type="InterPro" id="IPR041426">
    <property type="entry name" value="Mos1_HTH"/>
</dbReference>
<dbReference type="InterPro" id="IPR052709">
    <property type="entry name" value="Transposase-MT_Hybrid"/>
</dbReference>
<dbReference type="GO" id="GO:0006303">
    <property type="term" value="P:double-strand break repair via nonhomologous end joining"/>
    <property type="evidence" value="ECO:0007669"/>
    <property type="project" value="TreeGrafter"/>
</dbReference>
<dbReference type="InterPro" id="IPR036388">
    <property type="entry name" value="WH-like_DNA-bd_sf"/>
</dbReference>
<keyword evidence="3" id="KW-1185">Reference proteome</keyword>
<comment type="caution">
    <text evidence="2">The sequence shown here is derived from an EMBL/GenBank/DDBJ whole genome shotgun (WGS) entry which is preliminary data.</text>
</comment>
<organism evidence="2 3">
    <name type="scientific">Acanthosepion pharaonis</name>
    <name type="common">Pharaoh cuttlefish</name>
    <name type="synonym">Sepia pharaonis</name>
    <dbReference type="NCBI Taxonomy" id="158019"/>
    <lineage>
        <taxon>Eukaryota</taxon>
        <taxon>Metazoa</taxon>
        <taxon>Spiralia</taxon>
        <taxon>Lophotrochozoa</taxon>
        <taxon>Mollusca</taxon>
        <taxon>Cephalopoda</taxon>
        <taxon>Coleoidea</taxon>
        <taxon>Decapodiformes</taxon>
        <taxon>Sepiida</taxon>
        <taxon>Sepiina</taxon>
        <taxon>Sepiidae</taxon>
        <taxon>Acanthosepion</taxon>
    </lineage>
</organism>
<dbReference type="GO" id="GO:0140954">
    <property type="term" value="F:histone H3K36 dimethyltransferase activity"/>
    <property type="evidence" value="ECO:0007669"/>
    <property type="project" value="UniProtKB-EC"/>
</dbReference>
<dbReference type="GO" id="GO:0042800">
    <property type="term" value="F:histone H3K4 methyltransferase activity"/>
    <property type="evidence" value="ECO:0007669"/>
    <property type="project" value="TreeGrafter"/>
</dbReference>
<dbReference type="Gene3D" id="3.30.420.10">
    <property type="entry name" value="Ribonuclease H-like superfamily/Ribonuclease H"/>
    <property type="match status" value="1"/>
</dbReference>
<evidence type="ECO:0000313" key="2">
    <source>
        <dbReference type="EMBL" id="CAE1234687.1"/>
    </source>
</evidence>
<evidence type="ECO:0000259" key="1">
    <source>
        <dbReference type="Pfam" id="PF17906"/>
    </source>
</evidence>
<dbReference type="GO" id="GO:0031297">
    <property type="term" value="P:replication fork processing"/>
    <property type="evidence" value="ECO:0007669"/>
    <property type="project" value="TreeGrafter"/>
</dbReference>
<dbReference type="Gene3D" id="1.10.10.10">
    <property type="entry name" value="Winged helix-like DNA-binding domain superfamily/Winged helix DNA-binding domain"/>
    <property type="match status" value="1"/>
</dbReference>
<dbReference type="Gene3D" id="1.10.10.1450">
    <property type="match status" value="1"/>
</dbReference>
<dbReference type="Pfam" id="PF17906">
    <property type="entry name" value="HTH_48"/>
    <property type="match status" value="1"/>
</dbReference>